<dbReference type="EMBL" id="MRZU01000004">
    <property type="protein sequence ID" value="OUJ18262.1"/>
    <property type="molecule type" value="Genomic_DNA"/>
</dbReference>
<dbReference type="RefSeq" id="WP_086637551.1">
    <property type="nucleotide sequence ID" value="NZ_MRZU01000004.1"/>
</dbReference>
<reference evidence="2 3" key="1">
    <citation type="submission" date="2016-12" db="EMBL/GenBank/DDBJ databases">
        <title>Discovery of methanogenic haloarchaea.</title>
        <authorList>
            <person name="Sorokin D.Y."/>
            <person name="Makarova K.S."/>
            <person name="Abbas B."/>
            <person name="Ferrer M."/>
            <person name="Golyshin P.N."/>
        </authorList>
    </citation>
    <scope>NUCLEOTIDE SEQUENCE [LARGE SCALE GENOMIC DNA]</scope>
    <source>
        <strain evidence="2">AMET1</strain>
    </source>
</reference>
<evidence type="ECO:0000256" key="1">
    <source>
        <dbReference type="SAM" id="Phobius"/>
    </source>
</evidence>
<protein>
    <submittedName>
        <fullName evidence="2">Uncharacterized protein</fullName>
    </submittedName>
</protein>
<organism evidence="2 3">
    <name type="scientific">Methanonatronarchaeum thermophilum</name>
    <dbReference type="NCBI Taxonomy" id="1927129"/>
    <lineage>
        <taxon>Archaea</taxon>
        <taxon>Methanobacteriati</taxon>
        <taxon>Methanobacteriota</taxon>
        <taxon>Methanonatronarchaeia</taxon>
        <taxon>Methanonatronarchaeales</taxon>
        <taxon>Methanonatronarchaeaceae</taxon>
        <taxon>Methanonatronarchaeum</taxon>
    </lineage>
</organism>
<feature type="transmembrane region" description="Helical" evidence="1">
    <location>
        <begin position="44"/>
        <end position="64"/>
    </location>
</feature>
<sequence>MNITKNLTDVYKGMYILTRASLVFIIPLFFLHQITKEAIAVGETFNPALMTLLLAGVVTTVMLYQMMRFREK</sequence>
<keyword evidence="1" id="KW-0472">Membrane</keyword>
<feature type="transmembrane region" description="Helical" evidence="1">
    <location>
        <begin position="12"/>
        <end position="32"/>
    </location>
</feature>
<keyword evidence="1" id="KW-0812">Transmembrane</keyword>
<evidence type="ECO:0000313" key="2">
    <source>
        <dbReference type="EMBL" id="OUJ18262.1"/>
    </source>
</evidence>
<keyword evidence="1" id="KW-1133">Transmembrane helix</keyword>
<evidence type="ECO:0000313" key="3">
    <source>
        <dbReference type="Proteomes" id="UP000195137"/>
    </source>
</evidence>
<keyword evidence="3" id="KW-1185">Reference proteome</keyword>
<accession>A0A1Y3G9Z5</accession>
<dbReference type="Proteomes" id="UP000195137">
    <property type="component" value="Unassembled WGS sequence"/>
</dbReference>
<dbReference type="AlphaFoldDB" id="A0A1Y3G9Z5"/>
<comment type="caution">
    <text evidence="2">The sequence shown here is derived from an EMBL/GenBank/DDBJ whole genome shotgun (WGS) entry which is preliminary data.</text>
</comment>
<proteinExistence type="predicted"/>
<name>A0A1Y3G9Z5_9EURY</name>
<gene>
    <name evidence="2" type="ORF">AMET1_1171</name>
</gene>